<dbReference type="InterPro" id="IPR051795">
    <property type="entry name" value="Glycosyl_Hydrlase_43"/>
</dbReference>
<dbReference type="EMBL" id="JBHTLM010000001">
    <property type="protein sequence ID" value="MFD1175069.1"/>
    <property type="molecule type" value="Genomic_DNA"/>
</dbReference>
<comment type="caution">
    <text evidence="6">The sequence shown here is derived from an EMBL/GenBank/DDBJ whole genome shotgun (WGS) entry which is preliminary data.</text>
</comment>
<dbReference type="CDD" id="cd18617">
    <property type="entry name" value="GH43_XynB-like"/>
    <property type="match status" value="1"/>
</dbReference>
<evidence type="ECO:0000256" key="2">
    <source>
        <dbReference type="ARBA" id="ARBA00022801"/>
    </source>
</evidence>
<proteinExistence type="inferred from homology"/>
<evidence type="ECO:0000256" key="4">
    <source>
        <dbReference type="RuleBase" id="RU361187"/>
    </source>
</evidence>
<evidence type="ECO:0000313" key="7">
    <source>
        <dbReference type="Proteomes" id="UP001597262"/>
    </source>
</evidence>
<sequence>MPYRNPVIPGFHPDPSVCRVGEDYYLVTSSFEYFPGVPIFHSRDLVNWRQIGHVLDRPSQLNLEHAPSSRGIYAPTIRYHQGTFYMTTTNVSGGGHLLVHADDPAGPWSDPVWIDQPGIDPDLFFDVDGTLYFSTASGEAQTGIYQSILDSKTGKRLTEPRIIWSGTGGKHPEAPHIYLINGSYYIMLAEGGTEYGHMVTIARGEGPSGPFTGCPHNPILSHRSTASSIQATGHADLIEAHNGSWWSVCLGIRPVGYPSRHHLGRETFLAPVTWNESGWPEVGNGGMIEEEMQVATLPLHPWGTAAPQGREDFADPSLAMEWNFLRNPRPGSWSLAERPGWLTLNGSQVTLNEEDAPAFVGRRQQHFVCRAETLLEFSPAQEGDEAGLTVLMNHRFHYEIALTWANGALSLIFRRRLGSLWKVEQSIPWSDSRVILGVQANHERYVFTYRTAEGEHKQEVLGEGECSMLATEVAGGFTGVYFGLYAVSGRVGLPATASFDWFDYNPHA</sequence>
<comment type="similarity">
    <text evidence="1 4">Belongs to the glycosyl hydrolase 43 family.</text>
</comment>
<dbReference type="Pfam" id="PF17851">
    <property type="entry name" value="GH43_C2"/>
    <property type="match status" value="1"/>
</dbReference>
<keyword evidence="3 4" id="KW-0326">Glycosidase</keyword>
<evidence type="ECO:0000256" key="3">
    <source>
        <dbReference type="ARBA" id="ARBA00023295"/>
    </source>
</evidence>
<evidence type="ECO:0000259" key="5">
    <source>
        <dbReference type="Pfam" id="PF17851"/>
    </source>
</evidence>
<gene>
    <name evidence="6" type="ORF">ACFQ3W_01935</name>
</gene>
<organism evidence="6 7">
    <name type="scientific">Paenibacillus puldeungensis</name>
    <dbReference type="NCBI Taxonomy" id="696536"/>
    <lineage>
        <taxon>Bacteria</taxon>
        <taxon>Bacillati</taxon>
        <taxon>Bacillota</taxon>
        <taxon>Bacilli</taxon>
        <taxon>Bacillales</taxon>
        <taxon>Paenibacillaceae</taxon>
        <taxon>Paenibacillus</taxon>
    </lineage>
</organism>
<reference evidence="7" key="1">
    <citation type="journal article" date="2019" name="Int. J. Syst. Evol. Microbiol.">
        <title>The Global Catalogue of Microorganisms (GCM) 10K type strain sequencing project: providing services to taxonomists for standard genome sequencing and annotation.</title>
        <authorList>
            <consortium name="The Broad Institute Genomics Platform"/>
            <consortium name="The Broad Institute Genome Sequencing Center for Infectious Disease"/>
            <person name="Wu L."/>
            <person name="Ma J."/>
        </authorList>
    </citation>
    <scope>NUCLEOTIDE SEQUENCE [LARGE SCALE GENOMIC DNA]</scope>
    <source>
        <strain evidence="7">CCUG 59189</strain>
    </source>
</reference>
<dbReference type="SUPFAM" id="SSF75005">
    <property type="entry name" value="Arabinanase/levansucrase/invertase"/>
    <property type="match status" value="1"/>
</dbReference>
<evidence type="ECO:0000256" key="1">
    <source>
        <dbReference type="ARBA" id="ARBA00009865"/>
    </source>
</evidence>
<dbReference type="RefSeq" id="WP_379316049.1">
    <property type="nucleotide sequence ID" value="NZ_JBHTLM010000001.1"/>
</dbReference>
<dbReference type="Pfam" id="PF04616">
    <property type="entry name" value="Glyco_hydro_43"/>
    <property type="match status" value="1"/>
</dbReference>
<dbReference type="Gene3D" id="2.115.10.20">
    <property type="entry name" value="Glycosyl hydrolase domain, family 43"/>
    <property type="match status" value="1"/>
</dbReference>
<dbReference type="InterPro" id="IPR006710">
    <property type="entry name" value="Glyco_hydro_43"/>
</dbReference>
<dbReference type="InterPro" id="IPR013320">
    <property type="entry name" value="ConA-like_dom_sf"/>
</dbReference>
<dbReference type="Proteomes" id="UP001597262">
    <property type="component" value="Unassembled WGS sequence"/>
</dbReference>
<keyword evidence="7" id="KW-1185">Reference proteome</keyword>
<keyword evidence="2 4" id="KW-0378">Hydrolase</keyword>
<feature type="domain" description="Beta-xylosidase C-terminal Concanavalin A-like" evidence="5">
    <location>
        <begin position="310"/>
        <end position="505"/>
    </location>
</feature>
<name>A0ABW3RRH5_9BACL</name>
<dbReference type="InterPro" id="IPR023296">
    <property type="entry name" value="Glyco_hydro_beta-prop_sf"/>
</dbReference>
<accession>A0ABW3RRH5</accession>
<dbReference type="SUPFAM" id="SSF49899">
    <property type="entry name" value="Concanavalin A-like lectins/glucanases"/>
    <property type="match status" value="1"/>
</dbReference>
<dbReference type="PANTHER" id="PTHR42812:SF12">
    <property type="entry name" value="BETA-XYLOSIDASE-RELATED"/>
    <property type="match status" value="1"/>
</dbReference>
<dbReference type="PANTHER" id="PTHR42812">
    <property type="entry name" value="BETA-XYLOSIDASE"/>
    <property type="match status" value="1"/>
</dbReference>
<dbReference type="InterPro" id="IPR041542">
    <property type="entry name" value="GH43_C2"/>
</dbReference>
<dbReference type="Gene3D" id="2.60.120.200">
    <property type="match status" value="1"/>
</dbReference>
<evidence type="ECO:0000313" key="6">
    <source>
        <dbReference type="EMBL" id="MFD1175069.1"/>
    </source>
</evidence>
<protein>
    <submittedName>
        <fullName evidence="6">Glycoside hydrolase family 43 protein</fullName>
    </submittedName>
</protein>
<dbReference type="GO" id="GO:0016787">
    <property type="term" value="F:hydrolase activity"/>
    <property type="evidence" value="ECO:0007669"/>
    <property type="project" value="UniProtKB-KW"/>
</dbReference>